<evidence type="ECO:0000256" key="6">
    <source>
        <dbReference type="RuleBase" id="RU000668"/>
    </source>
</evidence>
<dbReference type="GO" id="GO:1990904">
    <property type="term" value="C:ribonucleoprotein complex"/>
    <property type="evidence" value="ECO:0007669"/>
    <property type="project" value="UniProtKB-KW"/>
</dbReference>
<sequence length="250" mass="29253">MGTVRWILELPYWVDQFQRYETLKQNVQKRDRYTFDDNYRQLTIDLFILSIHLSIIDRYQPLATSSVGKNKRLSKGKKGLKKKVVDPFTRKDWYDIKAPSTFDVRQVGKTLVNRTQGMKNANDALKGRVLEISLADLHKNEEYSFRKIKLRVDEVQGKNCLTNFHGMDMTSDKLRSMVRKWQSIIEAHVDVKTTDGYLLRLFAVAFTKKGVHQVKKTTYAQSAQIRQIRKKMFEIMTAQATSCDLKELVH</sequence>
<dbReference type="GO" id="GO:0006412">
    <property type="term" value="P:translation"/>
    <property type="evidence" value="ECO:0007669"/>
    <property type="project" value="InterPro"/>
</dbReference>
<dbReference type="InterPro" id="IPR018281">
    <property type="entry name" value="Ribosomal_eS1_CS"/>
</dbReference>
<keyword evidence="5 6" id="KW-0687">Ribonucleoprotein</keyword>
<comment type="similarity">
    <text evidence="6">Belongs to the eukaryotic ribosomal protein eS1 family.</text>
</comment>
<protein>
    <submittedName>
        <fullName evidence="7">Ribosomal 40S subunit protein S1B</fullName>
    </submittedName>
</protein>
<dbReference type="InterPro" id="IPR027500">
    <property type="entry name" value="Ribosomal_eS1_euk"/>
</dbReference>
<dbReference type="InterPro" id="IPR001593">
    <property type="entry name" value="Ribosomal_eS1"/>
</dbReference>
<gene>
    <name evidence="7" type="primary">RPS1_2</name>
    <name evidence="7" type="ORF">BGZ80_009325</name>
</gene>
<evidence type="ECO:0000313" key="8">
    <source>
        <dbReference type="Proteomes" id="UP000703661"/>
    </source>
</evidence>
<comment type="subcellular location">
    <subcellularLocation>
        <location evidence="1">Cytoplasm</location>
    </subcellularLocation>
</comment>
<dbReference type="EMBL" id="JAAAID010000547">
    <property type="protein sequence ID" value="KAG0016278.1"/>
    <property type="molecule type" value="Genomic_DNA"/>
</dbReference>
<evidence type="ECO:0000256" key="3">
    <source>
        <dbReference type="ARBA" id="ARBA00022980"/>
    </source>
</evidence>
<comment type="caution">
    <text evidence="7">The sequence shown here is derived from an EMBL/GenBank/DDBJ whole genome shotgun (WGS) entry which is preliminary data.</text>
</comment>
<keyword evidence="2" id="KW-0963">Cytoplasm</keyword>
<evidence type="ECO:0000256" key="5">
    <source>
        <dbReference type="ARBA" id="ARBA00023274"/>
    </source>
</evidence>
<dbReference type="AlphaFoldDB" id="A0A9P6MXE0"/>
<proteinExistence type="inferred from homology"/>
<name>A0A9P6MXE0_9FUNG</name>
<dbReference type="HAMAP" id="MF_03122">
    <property type="entry name" value="Ribosomal_eS1_euk"/>
    <property type="match status" value="1"/>
</dbReference>
<keyword evidence="4" id="KW-0007">Acetylation</keyword>
<accession>A0A9P6MXE0</accession>
<keyword evidence="8" id="KW-1185">Reference proteome</keyword>
<evidence type="ECO:0000313" key="7">
    <source>
        <dbReference type="EMBL" id="KAG0016278.1"/>
    </source>
</evidence>
<dbReference type="PANTHER" id="PTHR11830">
    <property type="entry name" value="40S RIBOSOMAL PROTEIN S3A"/>
    <property type="match status" value="1"/>
</dbReference>
<feature type="non-terminal residue" evidence="7">
    <location>
        <position position="250"/>
    </location>
</feature>
<keyword evidence="3 6" id="KW-0689">Ribosomal protein</keyword>
<dbReference type="GO" id="GO:0005737">
    <property type="term" value="C:cytoplasm"/>
    <property type="evidence" value="ECO:0007669"/>
    <property type="project" value="UniProtKB-SubCell"/>
</dbReference>
<dbReference type="PROSITE" id="PS01191">
    <property type="entry name" value="RIBOSOMAL_S3AE"/>
    <property type="match status" value="1"/>
</dbReference>
<dbReference type="GO" id="GO:0005840">
    <property type="term" value="C:ribosome"/>
    <property type="evidence" value="ECO:0007669"/>
    <property type="project" value="UniProtKB-KW"/>
</dbReference>
<evidence type="ECO:0000256" key="1">
    <source>
        <dbReference type="ARBA" id="ARBA00004496"/>
    </source>
</evidence>
<dbReference type="SMART" id="SM01397">
    <property type="entry name" value="Ribosomal_S3Ae"/>
    <property type="match status" value="1"/>
</dbReference>
<evidence type="ECO:0000256" key="2">
    <source>
        <dbReference type="ARBA" id="ARBA00022490"/>
    </source>
</evidence>
<dbReference type="Proteomes" id="UP000703661">
    <property type="component" value="Unassembled WGS sequence"/>
</dbReference>
<dbReference type="Pfam" id="PF01015">
    <property type="entry name" value="Ribosomal_S3Ae"/>
    <property type="match status" value="1"/>
</dbReference>
<evidence type="ECO:0000256" key="4">
    <source>
        <dbReference type="ARBA" id="ARBA00022990"/>
    </source>
</evidence>
<reference evidence="7" key="1">
    <citation type="journal article" date="2020" name="Fungal Divers.">
        <title>Resolving the Mortierellaceae phylogeny through synthesis of multi-gene phylogenetics and phylogenomics.</title>
        <authorList>
            <person name="Vandepol N."/>
            <person name="Liber J."/>
            <person name="Desiro A."/>
            <person name="Na H."/>
            <person name="Kennedy M."/>
            <person name="Barry K."/>
            <person name="Grigoriev I.V."/>
            <person name="Miller A.N."/>
            <person name="O'Donnell K."/>
            <person name="Stajich J.E."/>
            <person name="Bonito G."/>
        </authorList>
    </citation>
    <scope>NUCLEOTIDE SEQUENCE</scope>
    <source>
        <strain evidence="7">NRRL 2769</strain>
    </source>
</reference>
<organism evidence="7 8">
    <name type="scientific">Entomortierella chlamydospora</name>
    <dbReference type="NCBI Taxonomy" id="101097"/>
    <lineage>
        <taxon>Eukaryota</taxon>
        <taxon>Fungi</taxon>
        <taxon>Fungi incertae sedis</taxon>
        <taxon>Mucoromycota</taxon>
        <taxon>Mortierellomycotina</taxon>
        <taxon>Mortierellomycetes</taxon>
        <taxon>Mortierellales</taxon>
        <taxon>Mortierellaceae</taxon>
        <taxon>Entomortierella</taxon>
    </lineage>
</organism>
<dbReference type="GO" id="GO:0003735">
    <property type="term" value="F:structural constituent of ribosome"/>
    <property type="evidence" value="ECO:0007669"/>
    <property type="project" value="InterPro"/>
</dbReference>